<evidence type="ECO:0000256" key="1">
    <source>
        <dbReference type="SAM" id="SignalP"/>
    </source>
</evidence>
<gene>
    <name evidence="2" type="ORF">ABB27_07420</name>
</gene>
<accession>A0A0R0CFM5</accession>
<protein>
    <submittedName>
        <fullName evidence="2">Uncharacterized protein</fullName>
    </submittedName>
</protein>
<dbReference type="PATRIC" id="fig|405446.3.peg.929"/>
<evidence type="ECO:0000313" key="3">
    <source>
        <dbReference type="Proteomes" id="UP000051863"/>
    </source>
</evidence>
<evidence type="ECO:0000313" key="2">
    <source>
        <dbReference type="EMBL" id="KRG68543.1"/>
    </source>
</evidence>
<dbReference type="EMBL" id="LDJJ01000021">
    <property type="protein sequence ID" value="KRG68543.1"/>
    <property type="molecule type" value="Genomic_DNA"/>
</dbReference>
<dbReference type="AlphaFoldDB" id="A0A0R0CFM5"/>
<organism evidence="2 3">
    <name type="scientific">Stenotrophomonas terrae</name>
    <dbReference type="NCBI Taxonomy" id="405446"/>
    <lineage>
        <taxon>Bacteria</taxon>
        <taxon>Pseudomonadati</taxon>
        <taxon>Pseudomonadota</taxon>
        <taxon>Gammaproteobacteria</taxon>
        <taxon>Lysobacterales</taxon>
        <taxon>Lysobacteraceae</taxon>
        <taxon>Stenotrophomonas</taxon>
    </lineage>
</organism>
<proteinExistence type="predicted"/>
<dbReference type="Proteomes" id="UP000051863">
    <property type="component" value="Unassembled WGS sequence"/>
</dbReference>
<keyword evidence="3" id="KW-1185">Reference proteome</keyword>
<feature type="signal peptide" evidence="1">
    <location>
        <begin position="1"/>
        <end position="17"/>
    </location>
</feature>
<reference evidence="2 3" key="1">
    <citation type="submission" date="2015-05" db="EMBL/GenBank/DDBJ databases">
        <title>Genome sequencing and analysis of members of genus Stenotrophomonas.</title>
        <authorList>
            <person name="Patil P.P."/>
            <person name="Midha S."/>
            <person name="Patil P.B."/>
        </authorList>
    </citation>
    <scope>NUCLEOTIDE SEQUENCE [LARGE SCALE GENOMIC DNA]</scope>
    <source>
        <strain evidence="2 3">DSM 18941</strain>
    </source>
</reference>
<sequence length="349" mass="38019">MWALLLCAIASSAGAKAAVEDQDGAAPEELLVQVQAQNQARMEQARKLAATGEALNLYAAAGLAPLSLDLQAGQLKPAPEAERWLLEAIAKGSDEPLIAATAVRRCLDGGDCAVEKAVATLQNEEGADAQLLLMRWAQTRGDQDGADKAKQHALDARRYGDQLPLIIRLLDAATSGMAWPVVQPQRALQWEQANNGLYAEHERVVTLFSIALAMWQPELKAALTLCPADGSDILPRQQCRNLLQRMADSDTMIIAKAGAQRLAGIEAQSESARNSAEYLRQLDWLFFRSAELLNNNDPAQKASTVEPQVYMRWFGEEGEIPAMRRLLQHRGEPLLPPAGWVVPPVPPSR</sequence>
<keyword evidence="1" id="KW-0732">Signal</keyword>
<name>A0A0R0CFM5_9GAMM</name>
<feature type="chain" id="PRO_5006394018" evidence="1">
    <location>
        <begin position="18"/>
        <end position="349"/>
    </location>
</feature>
<comment type="caution">
    <text evidence="2">The sequence shown here is derived from an EMBL/GenBank/DDBJ whole genome shotgun (WGS) entry which is preliminary data.</text>
</comment>